<evidence type="ECO:0000313" key="2">
    <source>
        <dbReference type="EMBL" id="AMD87101.1"/>
    </source>
</evidence>
<gene>
    <name evidence="2" type="ORF">AXF14_05220</name>
</gene>
<dbReference type="EMBL" id="CP014228">
    <property type="protein sequence ID" value="AMD87101.1"/>
    <property type="molecule type" value="Genomic_DNA"/>
</dbReference>
<keyword evidence="1" id="KW-0472">Membrane</keyword>
<keyword evidence="1" id="KW-0812">Transmembrane</keyword>
<proteinExistence type="predicted"/>
<protein>
    <submittedName>
        <fullName evidence="2">Uncharacterized protein</fullName>
    </submittedName>
</protein>
<dbReference type="RefSeq" id="WP_067941421.1">
    <property type="nucleotide sequence ID" value="NZ_CAUHMM010000031.1"/>
</dbReference>
<evidence type="ECO:0000313" key="3">
    <source>
        <dbReference type="Proteomes" id="UP000065220"/>
    </source>
</evidence>
<name>A0A0X8JEE4_ACTRD</name>
<keyword evidence="1" id="KW-1133">Transmembrane helix</keyword>
<keyword evidence="3" id="KW-1185">Reference proteome</keyword>
<dbReference type="KEGG" id="ard:AXF14_05220"/>
<dbReference type="AlphaFoldDB" id="A0A0X8JEE4"/>
<feature type="transmembrane region" description="Helical" evidence="1">
    <location>
        <begin position="12"/>
        <end position="33"/>
    </location>
</feature>
<dbReference type="STRING" id="111015.AXF14_05220"/>
<reference evidence="3" key="1">
    <citation type="submission" date="2016-02" db="EMBL/GenBank/DDBJ databases">
        <authorList>
            <person name="Holder M.E."/>
            <person name="Ajami N.J."/>
            <person name="Petrosino J.F."/>
        </authorList>
    </citation>
    <scope>NUCLEOTIDE SEQUENCE [LARGE SCALE GENOMIC DNA]</scope>
    <source>
        <strain evidence="3">CCUG 36733</strain>
    </source>
</reference>
<organism evidence="2 3">
    <name type="scientific">Actinomyces radicidentis</name>
    <dbReference type="NCBI Taxonomy" id="111015"/>
    <lineage>
        <taxon>Bacteria</taxon>
        <taxon>Bacillati</taxon>
        <taxon>Actinomycetota</taxon>
        <taxon>Actinomycetes</taxon>
        <taxon>Actinomycetales</taxon>
        <taxon>Actinomycetaceae</taxon>
        <taxon>Actinomyces</taxon>
    </lineage>
</organism>
<feature type="transmembrane region" description="Helical" evidence="1">
    <location>
        <begin position="39"/>
        <end position="61"/>
    </location>
</feature>
<sequence>MCSSRRLTVRAAGLRSIGMALSLLVVLVAAGPLTAPLGHAHTVVAALLLVPALGFIVAASVDDGRVIALKRAATNQDR</sequence>
<dbReference type="Proteomes" id="UP000065220">
    <property type="component" value="Chromosome"/>
</dbReference>
<evidence type="ECO:0000256" key="1">
    <source>
        <dbReference type="SAM" id="Phobius"/>
    </source>
</evidence>
<accession>A0A0X8JEE4</accession>